<name>A0A8B0RKK9_9VIRU</name>
<proteinExistence type="predicted"/>
<protein>
    <submittedName>
        <fullName evidence="1">RNA-dependent RNA polymerase</fullName>
    </submittedName>
</protein>
<evidence type="ECO:0000313" key="1">
    <source>
        <dbReference type="EMBL" id="QTW97783.1"/>
    </source>
</evidence>
<accession>A0A8B0RKK9</accession>
<keyword evidence="1" id="KW-0548">Nucleotidyltransferase</keyword>
<dbReference type="EMBL" id="MW452280">
    <property type="protein sequence ID" value="QTW97783.1"/>
    <property type="molecule type" value="Genomic_RNA"/>
</dbReference>
<organism evidence="1">
    <name type="scientific">Riboviria sp</name>
    <dbReference type="NCBI Taxonomy" id="2585031"/>
    <lineage>
        <taxon>Viruses</taxon>
        <taxon>Riboviria</taxon>
    </lineage>
</organism>
<dbReference type="GO" id="GO:0003968">
    <property type="term" value="F:RNA-directed RNA polymerase activity"/>
    <property type="evidence" value="ECO:0007669"/>
    <property type="project" value="UniProtKB-KW"/>
</dbReference>
<keyword evidence="1" id="KW-0696">RNA-directed RNA polymerase</keyword>
<keyword evidence="1" id="KW-0808">Transferase</keyword>
<sequence>MRTQKNNKTRKPQRYDIFKHDDSESGIKKLQELLPAQRPENKPKLGLDLSIRKIFEKNKEREAARASSSCLYRIPNNKGSYYRTETAELDKTSIDVNEELICDLLDRYVENITSGTFAIDSSESKNSLSTICSLINECNRGFIPLQVLYNLVEPTDAVTNKVKVLEKLSEKIDSIKEHISAPCPCANESVKGNYTELKLLLDRGNVYLVCDGKVRHQIGKTNAPLKKEIPVSAKLWEIQHDSFQIATSCEFPKTQSNSPSMAIHQTVSIMFMKSLLDCRVEFEYQGGTHPDLLVLTNGSSYLFDFTTSKVASKLANVSSKHPDKTHVIIDKYKIFDCLGHEMDLLIQLSKENEVSPVKMINRLVEKQASYTSRTARASTRIMDFFAKGSDPMGRPMYEHYVQAKNSIMHLFYSVGPDRKEFNRESLMDTLKLSLSSYVSDLGQVYDNHFHCYPPYNDISELCDNNKLNEIYKEYEACFRGKSTKVDSDTIGVTCSITDEDVKRTRQWFTMINDFRVIKEVYDYLGNYANNKFSRNLSKVDVVNAVLKLYSKDNTLSYCASVVQRICNHSDFMYDGATMGLKIRDFKGNENLKIASQYRKLDYHISMEKNSNWIKMDPDHTFTLMNEKCTASLYCLANLRNYHDLQQKARVARLITEIIKPGSKSRMYHHLDGSKYVEIMIRGKILANDQGVVYVNYFYMDQLYRAELWRLPDVENYMVAHHKIVAMALCIENRLLKRNIIDYKQFHAMIIMYSSILKDNSWGVSKFMKVYRYVSHGMCVKNPLTDEAIEKCICELGTVGRKQSIYVMSKILEQGLGKKDGTTPLFGLPYDLLTYEIFMVNLCPSKTYGKRKHLSDVVAELYSEIDLYEEFEEENVKLWKDFEELLVSSDLKLAYQKYASSIDNFSKLTSGRFTNTPMAVVLISQQLHKVFSKYYTLQNSLPSISTLLTAKASTSDNDMSPCIAAQSITDLLASYKCKSTSQAIWKIIGDDSHLNLCMRIFDKDQVGGNREISILNSKFRLLVVATEYFWRKFNENLPNEYLHKANKTRDLCQNSKRFFEMRDRLFCSIDQTRWGPNHSTSIFGLMTLLLCRKTTEATIASLSCFLGEFKLFENPPWVTEHMDKVTDFQGVIGRIAPGHMGQGIYHVVSSSFHALMTNELLAMMTSFILKKGNIYNLRVHTASMVTSDDCTMMIGANPKLVKPSEEMSKMDGVREKMERERLRRCMRVCMEVYPKLLKYFGVKTSSYKNIISDKYLEFNSIYVSEKGVVLNDIKFIGALVDPCTTGVLTTDYFNVLNSYHSSSNSGCSKQASHAIATANYWKFLRHWKLDMRRAGCLNRELVERGPPVVFDLNPSSDHTVDFKIAEKSYLRHKLRKLYTDVMSAPVHDVISAMIKNNLSSIHNSKSITPYKACKTFYQGPGEIRTFSQGLAKLGAVGITHECAVSEWNRDPLFTDMLVNNEVQDTYMVRYSSKITSDDVFEPMIIKQTESENLDIFRLLVSYYPRQDFVTSRSTNDEIILHMMRKSWSGESVMAFNQIMSKGKTLIEKMDLIISVSNQIYSKEGLVLRLKDYLDEPVQSYIMVTNYMRKSVSNFTRIISLRCLTEKNYESFADLSCVSDYIGEIKFKTNGQLEQEKKVIGLERFDAPALIRKSFHMPSILECAKYLDRDVYKIDSEYSKSRNITKMYACLDVPKKIADRYSLLKKTDCSQLFDLPEIKSYEDFVSSLTSTAEALTNNYSGNADNDGFAFLFDQPETVKICIEQSPDCSVICDNYFRKRLIANSLLHKMNEEGAVHIEGICNYLPAGVADGRTRIFAFDRSVAEEINHSNIHFMALSSQEFGYWMDEYEVMIRECCFKPLFDHETGEYKFQEFIARSHPFVRYQPQPSGEIMNNDDGLRTFCAIYRDMVEQFGYFIPD</sequence>
<reference evidence="1" key="1">
    <citation type="submission" date="2021-01" db="EMBL/GenBank/DDBJ databases">
        <authorList>
            <person name="Kang Y."/>
        </authorList>
    </citation>
    <scope>NUCLEOTIDE SEQUENCE</scope>
    <source>
        <strain evidence="1">YC673</strain>
    </source>
</reference>